<comment type="caution">
    <text evidence="9">The sequence shown here is derived from an EMBL/GenBank/DDBJ whole genome shotgun (WGS) entry which is preliminary data.</text>
</comment>
<name>A0A2T0Z9A5_9ACTN</name>
<feature type="domain" description="Major facilitator superfamily (MFS) profile" evidence="8">
    <location>
        <begin position="23"/>
        <end position="509"/>
    </location>
</feature>
<dbReference type="Proteomes" id="UP000237752">
    <property type="component" value="Unassembled WGS sequence"/>
</dbReference>
<dbReference type="InterPro" id="IPR036259">
    <property type="entry name" value="MFS_trans_sf"/>
</dbReference>
<gene>
    <name evidence="9" type="ORF">CLV47_12617</name>
</gene>
<comment type="subcellular location">
    <subcellularLocation>
        <location evidence="1">Cell membrane</location>
        <topology evidence="1">Multi-pass membrane protein</topology>
    </subcellularLocation>
</comment>
<feature type="transmembrane region" description="Helical" evidence="7">
    <location>
        <begin position="209"/>
        <end position="226"/>
    </location>
</feature>
<dbReference type="CDD" id="cd17321">
    <property type="entry name" value="MFS_MMR_MDR_like"/>
    <property type="match status" value="1"/>
</dbReference>
<dbReference type="RefSeq" id="WP_106350940.1">
    <property type="nucleotide sequence ID" value="NZ_PVUE01000026.1"/>
</dbReference>
<feature type="transmembrane region" description="Helical" evidence="7">
    <location>
        <begin position="173"/>
        <end position="197"/>
    </location>
</feature>
<organism evidence="9 10">
    <name type="scientific">Antricoccus suffuscus</name>
    <dbReference type="NCBI Taxonomy" id="1629062"/>
    <lineage>
        <taxon>Bacteria</taxon>
        <taxon>Bacillati</taxon>
        <taxon>Actinomycetota</taxon>
        <taxon>Actinomycetes</taxon>
        <taxon>Geodermatophilales</taxon>
        <taxon>Antricoccaceae</taxon>
        <taxon>Antricoccus</taxon>
    </lineage>
</organism>
<dbReference type="PANTHER" id="PTHR42718:SF47">
    <property type="entry name" value="METHYL VIOLOGEN RESISTANCE PROTEIN SMVA"/>
    <property type="match status" value="1"/>
</dbReference>
<feature type="transmembrane region" description="Helical" evidence="7">
    <location>
        <begin position="238"/>
        <end position="255"/>
    </location>
</feature>
<proteinExistence type="predicted"/>
<evidence type="ECO:0000256" key="7">
    <source>
        <dbReference type="SAM" id="Phobius"/>
    </source>
</evidence>
<dbReference type="PANTHER" id="PTHR42718">
    <property type="entry name" value="MAJOR FACILITATOR SUPERFAMILY MULTIDRUG TRANSPORTER MFSC"/>
    <property type="match status" value="1"/>
</dbReference>
<keyword evidence="6 7" id="KW-0472">Membrane</keyword>
<feature type="transmembrane region" description="Helical" evidence="7">
    <location>
        <begin position="114"/>
        <end position="135"/>
    </location>
</feature>
<evidence type="ECO:0000256" key="3">
    <source>
        <dbReference type="ARBA" id="ARBA00022475"/>
    </source>
</evidence>
<feature type="transmembrane region" description="Helical" evidence="7">
    <location>
        <begin position="89"/>
        <end position="108"/>
    </location>
</feature>
<evidence type="ECO:0000256" key="1">
    <source>
        <dbReference type="ARBA" id="ARBA00004651"/>
    </source>
</evidence>
<dbReference type="AlphaFoldDB" id="A0A2T0Z9A5"/>
<feature type="transmembrane region" description="Helical" evidence="7">
    <location>
        <begin position="147"/>
        <end position="167"/>
    </location>
</feature>
<keyword evidence="5 7" id="KW-1133">Transmembrane helix</keyword>
<evidence type="ECO:0000256" key="4">
    <source>
        <dbReference type="ARBA" id="ARBA00022692"/>
    </source>
</evidence>
<protein>
    <submittedName>
        <fullName evidence="9">DHA2 family multidrug resistance protein-like MFS transporter</fullName>
    </submittedName>
</protein>
<feature type="transmembrane region" description="Helical" evidence="7">
    <location>
        <begin position="60"/>
        <end position="77"/>
    </location>
</feature>
<feature type="transmembrane region" description="Helical" evidence="7">
    <location>
        <begin position="276"/>
        <end position="298"/>
    </location>
</feature>
<dbReference type="Pfam" id="PF07690">
    <property type="entry name" value="MFS_1"/>
    <property type="match status" value="1"/>
</dbReference>
<evidence type="ECO:0000313" key="10">
    <source>
        <dbReference type="Proteomes" id="UP000237752"/>
    </source>
</evidence>
<evidence type="ECO:0000256" key="6">
    <source>
        <dbReference type="ARBA" id="ARBA00023136"/>
    </source>
</evidence>
<feature type="transmembrane region" description="Helical" evidence="7">
    <location>
        <begin position="310"/>
        <end position="333"/>
    </location>
</feature>
<keyword evidence="4 7" id="KW-0812">Transmembrane</keyword>
<dbReference type="GO" id="GO:0022857">
    <property type="term" value="F:transmembrane transporter activity"/>
    <property type="evidence" value="ECO:0007669"/>
    <property type="project" value="InterPro"/>
</dbReference>
<reference evidence="9 10" key="1">
    <citation type="submission" date="2018-03" db="EMBL/GenBank/DDBJ databases">
        <title>Genomic Encyclopedia of Archaeal and Bacterial Type Strains, Phase II (KMG-II): from individual species to whole genera.</title>
        <authorList>
            <person name="Goeker M."/>
        </authorList>
    </citation>
    <scope>NUCLEOTIDE SEQUENCE [LARGE SCALE GENOMIC DNA]</scope>
    <source>
        <strain evidence="9 10">DSM 100065</strain>
    </source>
</reference>
<dbReference type="InterPro" id="IPR020846">
    <property type="entry name" value="MFS_dom"/>
</dbReference>
<evidence type="ECO:0000256" key="5">
    <source>
        <dbReference type="ARBA" id="ARBA00022989"/>
    </source>
</evidence>
<dbReference type="Gene3D" id="1.20.1720.10">
    <property type="entry name" value="Multidrug resistance protein D"/>
    <property type="match status" value="2"/>
</dbReference>
<dbReference type="InterPro" id="IPR011701">
    <property type="entry name" value="MFS"/>
</dbReference>
<sequence length="516" mass="53662">MTAASDLPVETRPSRAGRKEWTALAVLALPLLLVSMDVSVLYFAVPFISRDLDPSATQQLWIFDIYGFVLAGLLITMGSIADRIGPRRLLLIGAAAFSLTSVLAAYSGSAEMLIAARAMLGVAGATLMPSTLGLIRRMFRNDKQRAKAIAIWTGVLTGGIALGPVLSGVLLEHFWWGSVFLINVPAMILLLVVGPMLLPEHRSTTAGRFDLVSSVLSLCGVLPIIFGIKKIAADGFELRWIGCIALGLVIGMLFIQRQRRHHDPMIDLRLFRSRGFSASLIANSVGTFALVGNAIFMTQYLQLVLGQSPLVAALWSLVPSIPVGAAAPLATTLAQRIRPAYVVGGGFIIAAVGFVALSSAGTDSLITILIGAGLLAVGLVVVMTLSGVLILSELTPEQASTGSALSETSTEFGGALGIAVLGSIGVAAYKSHIADQIPTGLPADVHAAVSESFQGALAASLHLPGQLAGQVLGAARTAFVDGMTLATTVGAVILVAAAIFTVSALRRIGPQSGDTR</sequence>
<feature type="transmembrane region" description="Helical" evidence="7">
    <location>
        <begin position="366"/>
        <end position="391"/>
    </location>
</feature>
<feature type="transmembrane region" description="Helical" evidence="7">
    <location>
        <begin position="412"/>
        <end position="429"/>
    </location>
</feature>
<keyword evidence="10" id="KW-1185">Reference proteome</keyword>
<dbReference type="SUPFAM" id="SSF103473">
    <property type="entry name" value="MFS general substrate transporter"/>
    <property type="match status" value="1"/>
</dbReference>
<evidence type="ECO:0000256" key="2">
    <source>
        <dbReference type="ARBA" id="ARBA00022448"/>
    </source>
</evidence>
<feature type="transmembrane region" description="Helical" evidence="7">
    <location>
        <begin position="340"/>
        <end position="360"/>
    </location>
</feature>
<dbReference type="OrthoDB" id="3218509at2"/>
<dbReference type="PROSITE" id="PS50850">
    <property type="entry name" value="MFS"/>
    <property type="match status" value="1"/>
</dbReference>
<dbReference type="GO" id="GO:0005886">
    <property type="term" value="C:plasma membrane"/>
    <property type="evidence" value="ECO:0007669"/>
    <property type="project" value="UniProtKB-SubCell"/>
</dbReference>
<keyword evidence="2" id="KW-0813">Transport</keyword>
<dbReference type="EMBL" id="PVUE01000026">
    <property type="protein sequence ID" value="PRZ32744.1"/>
    <property type="molecule type" value="Genomic_DNA"/>
</dbReference>
<evidence type="ECO:0000259" key="8">
    <source>
        <dbReference type="PROSITE" id="PS50850"/>
    </source>
</evidence>
<keyword evidence="3" id="KW-1003">Cell membrane</keyword>
<feature type="transmembrane region" description="Helical" evidence="7">
    <location>
        <begin position="485"/>
        <end position="505"/>
    </location>
</feature>
<feature type="transmembrane region" description="Helical" evidence="7">
    <location>
        <begin position="21"/>
        <end position="48"/>
    </location>
</feature>
<accession>A0A2T0Z9A5</accession>
<evidence type="ECO:0000313" key="9">
    <source>
        <dbReference type="EMBL" id="PRZ32744.1"/>
    </source>
</evidence>